<evidence type="ECO:0000256" key="1">
    <source>
        <dbReference type="SAM" id="MobiDB-lite"/>
    </source>
</evidence>
<comment type="caution">
    <text evidence="2">The sequence shown here is derived from an EMBL/GenBank/DDBJ whole genome shotgun (WGS) entry which is preliminary data.</text>
</comment>
<dbReference type="AlphaFoldDB" id="A0A399SIJ4"/>
<reference evidence="2 3" key="1">
    <citation type="submission" date="2018-08" db="EMBL/GenBank/DDBJ databases">
        <title>Genome Sequence of Clavibacter michiganensis Subspecies type strains, and the Atypical Peach-Colored Strains Isolated from Tomato.</title>
        <authorList>
            <person name="Osdaghi E."/>
            <person name="Portier P."/>
            <person name="Briand M."/>
            <person name="Jacques M.-A."/>
        </authorList>
    </citation>
    <scope>NUCLEOTIDE SEQUENCE [LARGE SCALE GENOMIC DNA]</scope>
    <source>
        <strain evidence="2 3">CFBP 8615</strain>
    </source>
</reference>
<sequence>IGEAAGAGHTDAARLEQPVAAPHRSRRSARRTTPDGEPE</sequence>
<evidence type="ECO:0000313" key="2">
    <source>
        <dbReference type="EMBL" id="RIJ43370.1"/>
    </source>
</evidence>
<organism evidence="2 3">
    <name type="scientific">Clavibacter lycopersici</name>
    <dbReference type="NCBI Taxonomy" id="2301718"/>
    <lineage>
        <taxon>Bacteria</taxon>
        <taxon>Bacillati</taxon>
        <taxon>Actinomycetota</taxon>
        <taxon>Actinomycetes</taxon>
        <taxon>Micrococcales</taxon>
        <taxon>Microbacteriaceae</taxon>
        <taxon>Clavibacter</taxon>
    </lineage>
</organism>
<name>A0A399SIJ4_9MICO</name>
<keyword evidence="3" id="KW-1185">Reference proteome</keyword>
<protein>
    <submittedName>
        <fullName evidence="2">MarR family transcriptional regulator</fullName>
    </submittedName>
</protein>
<evidence type="ECO:0000313" key="3">
    <source>
        <dbReference type="Proteomes" id="UP000266484"/>
    </source>
</evidence>
<gene>
    <name evidence="2" type="ORF">DZG00_16815</name>
</gene>
<feature type="non-terminal residue" evidence="2">
    <location>
        <position position="1"/>
    </location>
</feature>
<proteinExistence type="predicted"/>
<accession>A0A399SIJ4</accession>
<dbReference type="EMBL" id="QWGT01000619">
    <property type="protein sequence ID" value="RIJ43370.1"/>
    <property type="molecule type" value="Genomic_DNA"/>
</dbReference>
<dbReference type="Proteomes" id="UP000266484">
    <property type="component" value="Unassembled WGS sequence"/>
</dbReference>
<feature type="region of interest" description="Disordered" evidence="1">
    <location>
        <begin position="1"/>
        <end position="39"/>
    </location>
</feature>